<dbReference type="Gene3D" id="3.40.50.2300">
    <property type="match status" value="2"/>
</dbReference>
<dbReference type="InterPro" id="IPR010982">
    <property type="entry name" value="Lambda_DNA-bd_dom_sf"/>
</dbReference>
<feature type="region of interest" description="Disordered" evidence="4">
    <location>
        <begin position="356"/>
        <end position="379"/>
    </location>
</feature>
<dbReference type="CDD" id="cd06281">
    <property type="entry name" value="PBP1_LacI-like"/>
    <property type="match status" value="1"/>
</dbReference>
<dbReference type="InterPro" id="IPR028082">
    <property type="entry name" value="Peripla_BP_I"/>
</dbReference>
<dbReference type="InterPro" id="IPR000843">
    <property type="entry name" value="HTH_LacI"/>
</dbReference>
<organism evidence="6 7">
    <name type="scientific">Paracidovorax wautersii</name>
    <dbReference type="NCBI Taxonomy" id="1177982"/>
    <lineage>
        <taxon>Bacteria</taxon>
        <taxon>Pseudomonadati</taxon>
        <taxon>Pseudomonadota</taxon>
        <taxon>Betaproteobacteria</taxon>
        <taxon>Burkholderiales</taxon>
        <taxon>Comamonadaceae</taxon>
        <taxon>Paracidovorax</taxon>
    </lineage>
</organism>
<dbReference type="Pfam" id="PF13377">
    <property type="entry name" value="Peripla_BP_3"/>
    <property type="match status" value="1"/>
</dbReference>
<dbReference type="SMART" id="SM00354">
    <property type="entry name" value="HTH_LACI"/>
    <property type="match status" value="1"/>
</dbReference>
<sequence>MTFKSDPASAETAPLRAKSPPPSRPTVRDVALRAGVSVGTVSRVANGAASVNAAVRERVQQAIAALGWSPSVVAQNMRGRATRMVGFIFPDLENPLFSSMIKGAEDVLTKEGYMLVVGSSDGQPEREAALIDLFGQRQADGLIFTIERERDPAVLGRLADARFPAILLERDAGIEGAGAVGADHLGGTYQATRYLIELGHRRIALLAGGRGNRVGRDRWQGFEQAHRDAGLPIDTDLVRLHEATAEHEFGMRQTQLLMALPEPPTALMALGRHLLRAVLATCRMGRIRIPQDLSLITANDSDLAQLATPAVTVIRYSSYDLGREAAELLLHRLRGDQSAGASRIEVPTELVLRESCTPPARTRARPGFSAAASDPPALP</sequence>
<evidence type="ECO:0000256" key="2">
    <source>
        <dbReference type="ARBA" id="ARBA00023125"/>
    </source>
</evidence>
<dbReference type="SUPFAM" id="SSF47413">
    <property type="entry name" value="lambda repressor-like DNA-binding domains"/>
    <property type="match status" value="1"/>
</dbReference>
<evidence type="ECO:0000256" key="4">
    <source>
        <dbReference type="SAM" id="MobiDB-lite"/>
    </source>
</evidence>
<feature type="domain" description="HTH lacI-type" evidence="5">
    <location>
        <begin position="25"/>
        <end position="79"/>
    </location>
</feature>
<dbReference type="PANTHER" id="PTHR30146">
    <property type="entry name" value="LACI-RELATED TRANSCRIPTIONAL REPRESSOR"/>
    <property type="match status" value="1"/>
</dbReference>
<proteinExistence type="predicted"/>
<dbReference type="EMBL" id="WNDQ01000019">
    <property type="protein sequence ID" value="KAF1021616.1"/>
    <property type="molecule type" value="Genomic_DNA"/>
</dbReference>
<evidence type="ECO:0000256" key="3">
    <source>
        <dbReference type="ARBA" id="ARBA00023163"/>
    </source>
</evidence>
<dbReference type="Pfam" id="PF00356">
    <property type="entry name" value="LacI"/>
    <property type="match status" value="1"/>
</dbReference>
<evidence type="ECO:0000313" key="7">
    <source>
        <dbReference type="Proteomes" id="UP000461670"/>
    </source>
</evidence>
<evidence type="ECO:0000259" key="5">
    <source>
        <dbReference type="PROSITE" id="PS50932"/>
    </source>
</evidence>
<comment type="caution">
    <text evidence="6">The sequence shown here is derived from an EMBL/GenBank/DDBJ whole genome shotgun (WGS) entry which is preliminary data.</text>
</comment>
<dbReference type="Gene3D" id="1.10.260.40">
    <property type="entry name" value="lambda repressor-like DNA-binding domains"/>
    <property type="match status" value="1"/>
</dbReference>
<keyword evidence="3" id="KW-0804">Transcription</keyword>
<protein>
    <submittedName>
        <fullName evidence="6">HTH-type transcriptional repressor CytR</fullName>
    </submittedName>
</protein>
<keyword evidence="2" id="KW-0238">DNA-binding</keyword>
<dbReference type="SUPFAM" id="SSF53822">
    <property type="entry name" value="Periplasmic binding protein-like I"/>
    <property type="match status" value="1"/>
</dbReference>
<dbReference type="PROSITE" id="PS50932">
    <property type="entry name" value="HTH_LACI_2"/>
    <property type="match status" value="1"/>
</dbReference>
<dbReference type="AlphaFoldDB" id="A0A7V8FPC3"/>
<reference evidence="7" key="1">
    <citation type="journal article" date="2020" name="MBio">
        <title>Horizontal gene transfer to a defensive symbiont with a reduced genome amongst a multipartite beetle microbiome.</title>
        <authorList>
            <person name="Waterworth S.C."/>
            <person name="Florez L.V."/>
            <person name="Rees E.R."/>
            <person name="Hertweck C."/>
            <person name="Kaltenpoth M."/>
            <person name="Kwan J.C."/>
        </authorList>
    </citation>
    <scope>NUCLEOTIDE SEQUENCE [LARGE SCALE GENOMIC DNA]</scope>
</reference>
<dbReference type="GO" id="GO:0003700">
    <property type="term" value="F:DNA-binding transcription factor activity"/>
    <property type="evidence" value="ECO:0007669"/>
    <property type="project" value="TreeGrafter"/>
</dbReference>
<dbReference type="Proteomes" id="UP000461670">
    <property type="component" value="Unassembled WGS sequence"/>
</dbReference>
<feature type="region of interest" description="Disordered" evidence="4">
    <location>
        <begin position="1"/>
        <end position="27"/>
    </location>
</feature>
<dbReference type="InterPro" id="IPR046335">
    <property type="entry name" value="LacI/GalR-like_sensor"/>
</dbReference>
<evidence type="ECO:0000313" key="6">
    <source>
        <dbReference type="EMBL" id="KAF1021616.1"/>
    </source>
</evidence>
<gene>
    <name evidence="6" type="primary">cytR</name>
    <name evidence="6" type="ORF">GAK30_01676</name>
</gene>
<name>A0A7V8FPC3_9BURK</name>
<dbReference type="PANTHER" id="PTHR30146:SF138">
    <property type="entry name" value="TRANSCRIPTIONAL REGULATORY PROTEIN"/>
    <property type="match status" value="1"/>
</dbReference>
<dbReference type="CDD" id="cd01392">
    <property type="entry name" value="HTH_LacI"/>
    <property type="match status" value="1"/>
</dbReference>
<dbReference type="GO" id="GO:0000976">
    <property type="term" value="F:transcription cis-regulatory region binding"/>
    <property type="evidence" value="ECO:0007669"/>
    <property type="project" value="TreeGrafter"/>
</dbReference>
<accession>A0A7V8FPC3</accession>
<evidence type="ECO:0000256" key="1">
    <source>
        <dbReference type="ARBA" id="ARBA00023015"/>
    </source>
</evidence>
<keyword evidence="1" id="KW-0805">Transcription regulation</keyword>